<sequence>MPFWGVLLIILIVGTVISFWIGSFGKGDYNFGPAIIAGLILFITFFLIIGIALGKYVF</sequence>
<evidence type="ECO:0000313" key="3">
    <source>
        <dbReference type="Proteomes" id="UP001339962"/>
    </source>
</evidence>
<gene>
    <name evidence="2" type="ORF">P9850_01990</name>
</gene>
<comment type="caution">
    <text evidence="2">The sequence shown here is derived from an EMBL/GenBank/DDBJ whole genome shotgun (WGS) entry which is preliminary data.</text>
</comment>
<dbReference type="Proteomes" id="UP001339962">
    <property type="component" value="Unassembled WGS sequence"/>
</dbReference>
<evidence type="ECO:0000256" key="1">
    <source>
        <dbReference type="SAM" id="Phobius"/>
    </source>
</evidence>
<organism evidence="2 3">
    <name type="scientific">Anoxybacteroides rupiense</name>
    <dbReference type="NCBI Taxonomy" id="311460"/>
    <lineage>
        <taxon>Bacteria</taxon>
        <taxon>Bacillati</taxon>
        <taxon>Bacillota</taxon>
        <taxon>Bacilli</taxon>
        <taxon>Bacillales</taxon>
        <taxon>Anoxybacillaceae</taxon>
        <taxon>Anoxybacteroides</taxon>
    </lineage>
</organism>
<reference evidence="2 3" key="1">
    <citation type="submission" date="2023-03" db="EMBL/GenBank/DDBJ databases">
        <title>Bacillus Genome Sequencing.</title>
        <authorList>
            <person name="Dunlap C."/>
        </authorList>
    </citation>
    <scope>NUCLEOTIDE SEQUENCE [LARGE SCALE GENOMIC DNA]</scope>
    <source>
        <strain evidence="2 3">NRS-38</strain>
    </source>
</reference>
<keyword evidence="1" id="KW-1133">Transmembrane helix</keyword>
<protein>
    <recommendedName>
        <fullName evidence="4">DUF3309 domain-containing protein</fullName>
    </recommendedName>
</protein>
<feature type="transmembrane region" description="Helical" evidence="1">
    <location>
        <begin position="34"/>
        <end position="54"/>
    </location>
</feature>
<keyword evidence="1" id="KW-0472">Membrane</keyword>
<dbReference type="EMBL" id="JARTLI010000002">
    <property type="protein sequence ID" value="MED5050641.1"/>
    <property type="molecule type" value="Genomic_DNA"/>
</dbReference>
<keyword evidence="1" id="KW-0812">Transmembrane</keyword>
<accession>A0ABD5IT89</accession>
<proteinExistence type="predicted"/>
<name>A0ABD5IT89_9BACL</name>
<dbReference type="RefSeq" id="WP_328216825.1">
    <property type="nucleotide sequence ID" value="NZ_JARTLI010000002.1"/>
</dbReference>
<evidence type="ECO:0008006" key="4">
    <source>
        <dbReference type="Google" id="ProtNLM"/>
    </source>
</evidence>
<evidence type="ECO:0000313" key="2">
    <source>
        <dbReference type="EMBL" id="MED5050641.1"/>
    </source>
</evidence>
<dbReference type="AlphaFoldDB" id="A0ABD5IT89"/>